<keyword evidence="2" id="KW-0472">Membrane</keyword>
<comment type="caution">
    <text evidence="3">The sequence shown here is derived from an EMBL/GenBank/DDBJ whole genome shotgun (WGS) entry which is preliminary data.</text>
</comment>
<dbReference type="InterPro" id="IPR021373">
    <property type="entry name" value="DUF2993"/>
</dbReference>
<evidence type="ECO:0000313" key="4">
    <source>
        <dbReference type="Proteomes" id="UP000249432"/>
    </source>
</evidence>
<evidence type="ECO:0000256" key="2">
    <source>
        <dbReference type="SAM" id="Phobius"/>
    </source>
</evidence>
<dbReference type="EMBL" id="QFRA01000031">
    <property type="protein sequence ID" value="PZR03679.1"/>
    <property type="molecule type" value="Genomic_DNA"/>
</dbReference>
<accession>A0A2W5SKH7</accession>
<organism evidence="3 4">
    <name type="scientific">Corynebacterium kroppenstedtii</name>
    <dbReference type="NCBI Taxonomy" id="161879"/>
    <lineage>
        <taxon>Bacteria</taxon>
        <taxon>Bacillati</taxon>
        <taxon>Actinomycetota</taxon>
        <taxon>Actinomycetes</taxon>
        <taxon>Mycobacteriales</taxon>
        <taxon>Corynebacteriaceae</taxon>
        <taxon>Corynebacterium</taxon>
    </lineage>
</organism>
<proteinExistence type="predicted"/>
<gene>
    <name evidence="3" type="ORF">DI525_09300</name>
</gene>
<evidence type="ECO:0000313" key="3">
    <source>
        <dbReference type="EMBL" id="PZR03679.1"/>
    </source>
</evidence>
<reference evidence="3 4" key="1">
    <citation type="submission" date="2017-08" db="EMBL/GenBank/DDBJ databases">
        <title>Infants hospitalized years apart are colonized by the same room-sourced microbial strains.</title>
        <authorList>
            <person name="Brooks B."/>
            <person name="Olm M.R."/>
            <person name="Firek B.A."/>
            <person name="Baker R."/>
            <person name="Thomas B.C."/>
            <person name="Morowitz M.J."/>
            <person name="Banfield J.F."/>
        </authorList>
    </citation>
    <scope>NUCLEOTIDE SEQUENCE [LARGE SCALE GENOMIC DNA]</scope>
    <source>
        <strain evidence="3">S2_003_000_R1_3</strain>
    </source>
</reference>
<sequence>MNSSMNSRETGKTVRVTHQPSSPAGSVPVVARSRRRRTVHKVGIIAAIALMVLAVCAWVGDSLVATRTESRISRELQHYSNLPVQPDVTAGGFPFLYEAERGKLSSLTVDAQDLDVPGFGLVTVHSSATNIEASTHDILHGRIEDAPVETVSTTLSLDGLALGERLGITDLTIRRLANTAPNGGQESDSVFSGSIGGLDKPATVAVRLRIKADVISMDAYEVLDGPASRDKDAPVVKGREIPEDIRDEIKKAFSLQLEGKYLPLRARPDFIYCEGGSIFLQASQQNVTINLSDLAPMAREEPEEAKYENDKE</sequence>
<evidence type="ECO:0000256" key="1">
    <source>
        <dbReference type="SAM" id="MobiDB-lite"/>
    </source>
</evidence>
<keyword evidence="2" id="KW-1133">Transmembrane helix</keyword>
<feature type="transmembrane region" description="Helical" evidence="2">
    <location>
        <begin position="42"/>
        <end position="60"/>
    </location>
</feature>
<protein>
    <submittedName>
        <fullName evidence="3">DUF2993 domain-containing protein</fullName>
    </submittedName>
</protein>
<keyword evidence="2" id="KW-0812">Transmembrane</keyword>
<feature type="region of interest" description="Disordered" evidence="1">
    <location>
        <begin position="1"/>
        <end position="30"/>
    </location>
</feature>
<dbReference type="AlphaFoldDB" id="A0A2W5SKH7"/>
<dbReference type="Proteomes" id="UP000249432">
    <property type="component" value="Unassembled WGS sequence"/>
</dbReference>
<name>A0A2W5SKH7_9CORY</name>
<dbReference type="Pfam" id="PF11209">
    <property type="entry name" value="LmeA"/>
    <property type="match status" value="1"/>
</dbReference>